<dbReference type="AlphaFoldDB" id="A0A4P8IKZ6"/>
<dbReference type="EMBL" id="CP040058">
    <property type="protein sequence ID" value="QCP36763.1"/>
    <property type="molecule type" value="Genomic_DNA"/>
</dbReference>
<feature type="domain" description="PTS EIIA type-1" evidence="7">
    <location>
        <begin position="31"/>
        <end position="135"/>
    </location>
</feature>
<dbReference type="InterPro" id="IPR011055">
    <property type="entry name" value="Dup_hybrid_motif"/>
</dbReference>
<dbReference type="GO" id="GO:0016301">
    <property type="term" value="F:kinase activity"/>
    <property type="evidence" value="ECO:0007669"/>
    <property type="project" value="UniProtKB-KW"/>
</dbReference>
<evidence type="ECO:0000256" key="1">
    <source>
        <dbReference type="ARBA" id="ARBA00004496"/>
    </source>
</evidence>
<evidence type="ECO:0000256" key="4">
    <source>
        <dbReference type="ARBA" id="ARBA00022679"/>
    </source>
</evidence>
<evidence type="ECO:0000313" key="8">
    <source>
        <dbReference type="EMBL" id="QCP36763.1"/>
    </source>
</evidence>
<dbReference type="KEGG" id="arf:AR1Y2_3309"/>
<dbReference type="GO" id="GO:0009401">
    <property type="term" value="P:phosphoenolpyruvate-dependent sugar phosphotransferase system"/>
    <property type="evidence" value="ECO:0007669"/>
    <property type="project" value="UniProtKB-KW"/>
</dbReference>
<dbReference type="RefSeq" id="WP_137329938.1">
    <property type="nucleotide sequence ID" value="NZ_CP040058.1"/>
</dbReference>
<name>A0A4P8IKZ6_9FIRM</name>
<evidence type="ECO:0000256" key="2">
    <source>
        <dbReference type="ARBA" id="ARBA00022448"/>
    </source>
</evidence>
<accession>A0A4P8IKZ6</accession>
<dbReference type="Proteomes" id="UP000298653">
    <property type="component" value="Chromosome"/>
</dbReference>
<gene>
    <name evidence="8" type="ORF">AR1Y2_3309</name>
</gene>
<comment type="subcellular location">
    <subcellularLocation>
        <location evidence="1">Cytoplasm</location>
    </subcellularLocation>
</comment>
<dbReference type="PROSITE" id="PS51093">
    <property type="entry name" value="PTS_EIIA_TYPE_1"/>
    <property type="match status" value="1"/>
</dbReference>
<keyword evidence="2" id="KW-0813">Transport</keyword>
<sequence length="161" mass="17492">MFGFLKGKKKGDKVFYSMVTGKSIDLSEVDDDMFAGRVLGDGIAVEPEEDTFVAPCTGTVTTVTDTKHAIGLENEDGVQVLIHIGLDTVKLNGKGFDTYVEAGQKVKAGDPLVKVDRKMLKEEGIPDVSMLVFVEPNGHKLSKFYTEQKVEAGTSALVEYE</sequence>
<keyword evidence="5" id="KW-0598">Phosphotransferase system</keyword>
<dbReference type="PANTHER" id="PTHR45008:SF1">
    <property type="entry name" value="PTS SYSTEM GLUCOSE-SPECIFIC EIIA COMPONENT"/>
    <property type="match status" value="1"/>
</dbReference>
<evidence type="ECO:0000256" key="6">
    <source>
        <dbReference type="ARBA" id="ARBA00022777"/>
    </source>
</evidence>
<reference evidence="8 9" key="1">
    <citation type="submission" date="2019-05" db="EMBL/GenBank/DDBJ databases">
        <title>Complete genome sequencing of Anaerostipes rhamnosivorans.</title>
        <authorList>
            <person name="Bui T.P.N."/>
            <person name="de Vos W.M."/>
        </authorList>
    </citation>
    <scope>NUCLEOTIDE SEQUENCE [LARGE SCALE GENOMIC DNA]</scope>
    <source>
        <strain evidence="8 9">1y2</strain>
    </source>
</reference>
<proteinExistence type="predicted"/>
<protein>
    <submittedName>
        <fullName evidence="8">PTS system, beta-glucoside-specific IIB component</fullName>
    </submittedName>
</protein>
<dbReference type="PROSITE" id="PS00371">
    <property type="entry name" value="PTS_EIIA_TYPE_1_HIS"/>
    <property type="match status" value="1"/>
</dbReference>
<dbReference type="OrthoDB" id="92465at2"/>
<keyword evidence="6" id="KW-0418">Kinase</keyword>
<evidence type="ECO:0000259" key="7">
    <source>
        <dbReference type="PROSITE" id="PS51093"/>
    </source>
</evidence>
<dbReference type="SUPFAM" id="SSF51261">
    <property type="entry name" value="Duplicated hybrid motif"/>
    <property type="match status" value="1"/>
</dbReference>
<keyword evidence="9" id="KW-1185">Reference proteome</keyword>
<dbReference type="PANTHER" id="PTHR45008">
    <property type="entry name" value="PTS SYSTEM GLUCOSE-SPECIFIC EIIA COMPONENT"/>
    <property type="match status" value="1"/>
</dbReference>
<keyword evidence="4" id="KW-0808">Transferase</keyword>
<organism evidence="8 9">
    <name type="scientific">Anaerostipes rhamnosivorans</name>
    <dbReference type="NCBI Taxonomy" id="1229621"/>
    <lineage>
        <taxon>Bacteria</taxon>
        <taxon>Bacillati</taxon>
        <taxon>Bacillota</taxon>
        <taxon>Clostridia</taxon>
        <taxon>Lachnospirales</taxon>
        <taxon>Lachnospiraceae</taxon>
        <taxon>Anaerostipes</taxon>
    </lineage>
</organism>
<dbReference type="NCBIfam" id="TIGR00830">
    <property type="entry name" value="PTBA"/>
    <property type="match status" value="1"/>
</dbReference>
<evidence type="ECO:0000256" key="5">
    <source>
        <dbReference type="ARBA" id="ARBA00022683"/>
    </source>
</evidence>
<dbReference type="GO" id="GO:0005737">
    <property type="term" value="C:cytoplasm"/>
    <property type="evidence" value="ECO:0007669"/>
    <property type="project" value="UniProtKB-SubCell"/>
</dbReference>
<dbReference type="InterPro" id="IPR050890">
    <property type="entry name" value="PTS_EIIA_component"/>
</dbReference>
<dbReference type="FunFam" id="2.70.70.10:FF:000001">
    <property type="entry name" value="PTS system glucose-specific IIA component"/>
    <property type="match status" value="1"/>
</dbReference>
<evidence type="ECO:0000256" key="3">
    <source>
        <dbReference type="ARBA" id="ARBA00022597"/>
    </source>
</evidence>
<dbReference type="Pfam" id="PF00358">
    <property type="entry name" value="PTS_EIIA_1"/>
    <property type="match status" value="1"/>
</dbReference>
<dbReference type="InterPro" id="IPR001127">
    <property type="entry name" value="PTS_EIIA_1_perm"/>
</dbReference>
<keyword evidence="3" id="KW-0762">Sugar transport</keyword>
<dbReference type="Gene3D" id="2.70.70.10">
    <property type="entry name" value="Glucose Permease (Domain IIA)"/>
    <property type="match status" value="1"/>
</dbReference>
<evidence type="ECO:0000313" key="9">
    <source>
        <dbReference type="Proteomes" id="UP000298653"/>
    </source>
</evidence>